<keyword evidence="1" id="KW-1133">Transmembrane helix</keyword>
<feature type="transmembrane region" description="Helical" evidence="1">
    <location>
        <begin position="28"/>
        <end position="48"/>
    </location>
</feature>
<reference evidence="2 3" key="1">
    <citation type="submission" date="2013-08" db="EMBL/GenBank/DDBJ databases">
        <title>Genome of Pontibacillus chungwhensis.</title>
        <authorList>
            <person name="Wang Q."/>
            <person name="Wang G."/>
        </authorList>
    </citation>
    <scope>NUCLEOTIDE SEQUENCE [LARGE SCALE GENOMIC DNA]</scope>
    <source>
        <strain evidence="2 3">BH030062</strain>
    </source>
</reference>
<dbReference type="EMBL" id="AVBG01000007">
    <property type="protein sequence ID" value="KGP91334.1"/>
    <property type="molecule type" value="Genomic_DNA"/>
</dbReference>
<protein>
    <submittedName>
        <fullName evidence="2">Uncharacterized protein</fullName>
    </submittedName>
</protein>
<feature type="transmembrane region" description="Helical" evidence="1">
    <location>
        <begin position="5"/>
        <end position="22"/>
    </location>
</feature>
<evidence type="ECO:0000313" key="2">
    <source>
        <dbReference type="EMBL" id="KGP91334.1"/>
    </source>
</evidence>
<gene>
    <name evidence="2" type="ORF">N780_08770</name>
</gene>
<sequence length="64" mass="7527">MNPKLYQLIVSTLSFISLYCLIIERSVLLFVTVIVIYVIFELVLYLLGVKQKVNEKKRIKHQKS</sequence>
<keyword evidence="1" id="KW-0812">Transmembrane</keyword>
<comment type="caution">
    <text evidence="2">The sequence shown here is derived from an EMBL/GenBank/DDBJ whole genome shotgun (WGS) entry which is preliminary data.</text>
</comment>
<organism evidence="2 3">
    <name type="scientific">Pontibacillus chungwhensis BH030062</name>
    <dbReference type="NCBI Taxonomy" id="1385513"/>
    <lineage>
        <taxon>Bacteria</taxon>
        <taxon>Bacillati</taxon>
        <taxon>Bacillota</taxon>
        <taxon>Bacilli</taxon>
        <taxon>Bacillales</taxon>
        <taxon>Bacillaceae</taxon>
        <taxon>Pontibacillus</taxon>
    </lineage>
</organism>
<dbReference type="STRING" id="1385513.N780_08770"/>
<evidence type="ECO:0000313" key="3">
    <source>
        <dbReference type="Proteomes" id="UP000030153"/>
    </source>
</evidence>
<keyword evidence="3" id="KW-1185">Reference proteome</keyword>
<dbReference type="Proteomes" id="UP000030153">
    <property type="component" value="Unassembled WGS sequence"/>
</dbReference>
<dbReference type="AlphaFoldDB" id="A0A0A2UTX0"/>
<keyword evidence="1" id="KW-0472">Membrane</keyword>
<dbReference type="RefSeq" id="WP_036783714.1">
    <property type="nucleotide sequence ID" value="NZ_AVBG01000007.1"/>
</dbReference>
<proteinExistence type="predicted"/>
<name>A0A0A2UTX0_9BACI</name>
<accession>A0A0A2UTX0</accession>
<evidence type="ECO:0000256" key="1">
    <source>
        <dbReference type="SAM" id="Phobius"/>
    </source>
</evidence>